<comment type="caution">
    <text evidence="2">The sequence shown here is derived from an EMBL/GenBank/DDBJ whole genome shotgun (WGS) entry which is preliminary data.</text>
</comment>
<name>A0ABR4P0A9_9SACH</name>
<proteinExistence type="predicted"/>
<dbReference type="Pfam" id="PF08297">
    <property type="entry name" value="U3_snoRNA_assoc"/>
    <property type="match status" value="1"/>
</dbReference>
<feature type="region of interest" description="Disordered" evidence="1">
    <location>
        <begin position="1"/>
        <end position="133"/>
    </location>
</feature>
<reference evidence="2 3" key="1">
    <citation type="submission" date="2024-05" db="EMBL/GenBank/DDBJ databases">
        <title>Long read based assembly of the Candida bracarensis genome reveals expanded adhesin content.</title>
        <authorList>
            <person name="Marcet-Houben M."/>
            <person name="Ksiezopolska E."/>
            <person name="Gabaldon T."/>
        </authorList>
    </citation>
    <scope>NUCLEOTIDE SEQUENCE [LARGE SCALE GENOMIC DNA]</scope>
    <source>
        <strain evidence="2 3">CBM6</strain>
    </source>
</reference>
<keyword evidence="3" id="KW-1185">Reference proteome</keyword>
<sequence length="234" mass="27158">MATSTGKTSHVKFADETDHTNSSRSVPKQDKNVRSMDLSDSDSDSDSDDEAPEEEGLGLARDEIESERKKQEAAAELEKQKLKEKRRKENERFKDQQLQKKLKDEEMKKKIAELEKLQQQAAENDNESDDLEEMPEDLLEKFNNVEDESIKTMPQHINFNEIDAQDYVPEIRQEIRKKKKNMLKKLRQTTMNKGVVKVSVISSDPNSSKLAPKKEANILRTKDKWLKRKTLKKK</sequence>
<accession>A0ABR4P0A9</accession>
<feature type="compositionally biased region" description="Basic and acidic residues" evidence="1">
    <location>
        <begin position="60"/>
        <end position="116"/>
    </location>
</feature>
<feature type="compositionally biased region" description="Basic and acidic residues" evidence="1">
    <location>
        <begin position="12"/>
        <end position="34"/>
    </location>
</feature>
<gene>
    <name evidence="2" type="ORF">RNJ44_02789</name>
</gene>
<evidence type="ECO:0000256" key="1">
    <source>
        <dbReference type="SAM" id="MobiDB-lite"/>
    </source>
</evidence>
<feature type="compositionally biased region" description="Acidic residues" evidence="1">
    <location>
        <begin position="124"/>
        <end position="133"/>
    </location>
</feature>
<evidence type="ECO:0000313" key="2">
    <source>
        <dbReference type="EMBL" id="KAL3235001.1"/>
    </source>
</evidence>
<protein>
    <submittedName>
        <fullName evidence="2">Bud site selection protein 21</fullName>
    </submittedName>
</protein>
<evidence type="ECO:0000313" key="3">
    <source>
        <dbReference type="Proteomes" id="UP001623330"/>
    </source>
</evidence>
<feature type="compositionally biased region" description="Acidic residues" evidence="1">
    <location>
        <begin position="39"/>
        <end position="56"/>
    </location>
</feature>
<dbReference type="InterPro" id="IPR013268">
    <property type="entry name" value="UTP16"/>
</dbReference>
<dbReference type="Proteomes" id="UP001623330">
    <property type="component" value="Unassembled WGS sequence"/>
</dbReference>
<organism evidence="2 3">
    <name type="scientific">Nakaseomyces bracarensis</name>
    <dbReference type="NCBI Taxonomy" id="273131"/>
    <lineage>
        <taxon>Eukaryota</taxon>
        <taxon>Fungi</taxon>
        <taxon>Dikarya</taxon>
        <taxon>Ascomycota</taxon>
        <taxon>Saccharomycotina</taxon>
        <taxon>Saccharomycetes</taxon>
        <taxon>Saccharomycetales</taxon>
        <taxon>Saccharomycetaceae</taxon>
        <taxon>Nakaseomyces</taxon>
    </lineage>
</organism>
<dbReference type="EMBL" id="JBEVYD010000002">
    <property type="protein sequence ID" value="KAL3235001.1"/>
    <property type="molecule type" value="Genomic_DNA"/>
</dbReference>